<dbReference type="EC" id="2.7.13.3" evidence="2"/>
<dbReference type="InterPro" id="IPR036890">
    <property type="entry name" value="HATPase_C_sf"/>
</dbReference>
<evidence type="ECO:0000256" key="4">
    <source>
        <dbReference type="ARBA" id="ARBA00022679"/>
    </source>
</evidence>
<accession>A0A5M8FKV7</accession>
<dbReference type="SUPFAM" id="SSF52172">
    <property type="entry name" value="CheY-like"/>
    <property type="match status" value="1"/>
</dbReference>
<dbReference type="FunFam" id="3.30.565.10:FF:000010">
    <property type="entry name" value="Sensor histidine kinase RcsC"/>
    <property type="match status" value="1"/>
</dbReference>
<feature type="transmembrane region" description="Helical" evidence="13">
    <location>
        <begin position="112"/>
        <end position="133"/>
    </location>
</feature>
<evidence type="ECO:0000256" key="3">
    <source>
        <dbReference type="ARBA" id="ARBA00022553"/>
    </source>
</evidence>
<dbReference type="CDD" id="cd00082">
    <property type="entry name" value="HisKA"/>
    <property type="match status" value="1"/>
</dbReference>
<feature type="domain" description="Histidine kinase" evidence="14">
    <location>
        <begin position="503"/>
        <end position="722"/>
    </location>
</feature>
<evidence type="ECO:0000256" key="6">
    <source>
        <dbReference type="ARBA" id="ARBA00022777"/>
    </source>
</evidence>
<dbReference type="InterPro" id="IPR003661">
    <property type="entry name" value="HisK_dim/P_dom"/>
</dbReference>
<keyword evidence="13" id="KW-0812">Transmembrane</keyword>
<dbReference type="InterPro" id="IPR005467">
    <property type="entry name" value="His_kinase_dom"/>
</dbReference>
<dbReference type="SMART" id="SM00388">
    <property type="entry name" value="HisKA"/>
    <property type="match status" value="1"/>
</dbReference>
<dbReference type="InterPro" id="IPR011006">
    <property type="entry name" value="CheY-like_superfamily"/>
</dbReference>
<evidence type="ECO:0000256" key="5">
    <source>
        <dbReference type="ARBA" id="ARBA00022741"/>
    </source>
</evidence>
<dbReference type="RefSeq" id="WP_150093557.1">
    <property type="nucleotide sequence ID" value="NZ_VWXX01000017.1"/>
</dbReference>
<proteinExistence type="predicted"/>
<dbReference type="FunFam" id="1.10.287.130:FF:000002">
    <property type="entry name" value="Two-component osmosensing histidine kinase"/>
    <property type="match status" value="1"/>
</dbReference>
<organism evidence="16 17">
    <name type="scientific">Thiohalocapsa marina</name>
    <dbReference type="NCBI Taxonomy" id="424902"/>
    <lineage>
        <taxon>Bacteria</taxon>
        <taxon>Pseudomonadati</taxon>
        <taxon>Pseudomonadota</taxon>
        <taxon>Gammaproteobacteria</taxon>
        <taxon>Chromatiales</taxon>
        <taxon>Chromatiaceae</taxon>
        <taxon>Thiohalocapsa</taxon>
    </lineage>
</organism>
<sequence>MPGPLRGRHGIALAQAVGLTLLAVGLNLLPITIFFDIQLLLGGSLAVFALLRLGWWGLPVGIGAALVTWQLWGHPWAALNIALELIWLKLFLDHFNGGAGRRDNGRVVLADLGYWVLFGCAFETLLYVAFLGADPANAWFVATKQGVNGVLNALLGFMLYLLSRLWDTCRSDTAGRAGLAAGPEPLPGPLPEPRLARLPEQAAEQAPRGIAIRGAGFGLVLMSMVLPGILIIDGLSSRLNTAMLEALRTEMDEIGTAVATLARNGPEKTLSVFSGNGHSMDFEVRRGNGPVFSSDPALFGRLARGYVPRVPSPTGIPGLELHVKRVQGAMLELSLGGYWVYEFTLPPAAGEPAIQGRPVARAPAPQVRVVKPAREFITAINDHMVASLNLLALLLLFGALASELIGGLLEGQFRRVMAPLVQSPRSPRARPLEPGAGVDASTDIAPDVDPDVDPDRAMPDLAGSSLRELNALVDIVNARSHKVSQLTHSLRVASQAKSAFLANMSHEIRTPMTGIIGMAQLALGSGLNPEQHAYVQKILTSGNSLLGILNDILDLSKIEAGKLRIDRAPFDLHRLIENVVQLLDVAAQEKGLALVVDCPASLGPEFLGDGLRITQVLTNLLGNAVKFTSAGEVRLRVRPAGSGPNRLRFEIHDTGIGMSAEEQARLFEAFSQADASITRRYGGTGLGLAISQHLVELMGGSIEVASVAGEGSCFSFEIDAMACSTADARQATPEADVQPPASLAGDILPADCAGRRLLLVEDTPINREIVIGFLQGSGLAIETAENGQQAVEKAQASDFDLILMDVQMPVMDGYEATRRIRRTHPDVPIVALTANAFPEDVARSRAAGMNTHLSKPISARQLLSVLASYLRKR</sequence>
<feature type="modified residue" description="4-aspartylphosphate" evidence="11">
    <location>
        <position position="805"/>
    </location>
</feature>
<keyword evidence="3 11" id="KW-0597">Phosphoprotein</keyword>
<dbReference type="Gene3D" id="1.10.287.130">
    <property type="match status" value="1"/>
</dbReference>
<dbReference type="GO" id="GO:0000155">
    <property type="term" value="F:phosphorelay sensor kinase activity"/>
    <property type="evidence" value="ECO:0007669"/>
    <property type="project" value="InterPro"/>
</dbReference>
<dbReference type="SUPFAM" id="SSF47384">
    <property type="entry name" value="Homodimeric domain of signal transducing histidine kinase"/>
    <property type="match status" value="1"/>
</dbReference>
<keyword evidence="5" id="KW-0547">Nucleotide-binding</keyword>
<dbReference type="Gene3D" id="3.40.50.2300">
    <property type="match status" value="1"/>
</dbReference>
<dbReference type="InterPro" id="IPR003594">
    <property type="entry name" value="HATPase_dom"/>
</dbReference>
<dbReference type="InterPro" id="IPR036097">
    <property type="entry name" value="HisK_dim/P_sf"/>
</dbReference>
<comment type="caution">
    <text evidence="16">The sequence shown here is derived from an EMBL/GenBank/DDBJ whole genome shotgun (WGS) entry which is preliminary data.</text>
</comment>
<evidence type="ECO:0000256" key="2">
    <source>
        <dbReference type="ARBA" id="ARBA00012438"/>
    </source>
</evidence>
<comment type="subunit">
    <text evidence="9">At low DSF concentrations, interacts with RpfF.</text>
</comment>
<evidence type="ECO:0000313" key="16">
    <source>
        <dbReference type="EMBL" id="KAA6184620.1"/>
    </source>
</evidence>
<feature type="transmembrane region" description="Helical" evidence="13">
    <location>
        <begin position="12"/>
        <end position="35"/>
    </location>
</feature>
<dbReference type="SMART" id="SM00448">
    <property type="entry name" value="REC"/>
    <property type="match status" value="1"/>
</dbReference>
<dbReference type="Pfam" id="PF00512">
    <property type="entry name" value="HisKA"/>
    <property type="match status" value="1"/>
</dbReference>
<evidence type="ECO:0000259" key="14">
    <source>
        <dbReference type="PROSITE" id="PS50109"/>
    </source>
</evidence>
<feature type="region of interest" description="Disordered" evidence="12">
    <location>
        <begin position="424"/>
        <end position="455"/>
    </location>
</feature>
<dbReference type="PROSITE" id="PS50109">
    <property type="entry name" value="HIS_KIN"/>
    <property type="match status" value="1"/>
</dbReference>
<keyword evidence="17" id="KW-1185">Reference proteome</keyword>
<evidence type="ECO:0000313" key="17">
    <source>
        <dbReference type="Proteomes" id="UP000322981"/>
    </source>
</evidence>
<feature type="transmembrane region" description="Helical" evidence="13">
    <location>
        <begin position="145"/>
        <end position="162"/>
    </location>
</feature>
<dbReference type="GO" id="GO:0005524">
    <property type="term" value="F:ATP binding"/>
    <property type="evidence" value="ECO:0007669"/>
    <property type="project" value="UniProtKB-KW"/>
</dbReference>
<feature type="transmembrane region" description="Helical" evidence="13">
    <location>
        <begin position="210"/>
        <end position="232"/>
    </location>
</feature>
<keyword evidence="6" id="KW-0418">Kinase</keyword>
<dbReference type="PANTHER" id="PTHR45339">
    <property type="entry name" value="HYBRID SIGNAL TRANSDUCTION HISTIDINE KINASE J"/>
    <property type="match status" value="1"/>
</dbReference>
<dbReference type="EMBL" id="VWXX01000017">
    <property type="protein sequence ID" value="KAA6184620.1"/>
    <property type="molecule type" value="Genomic_DNA"/>
</dbReference>
<dbReference type="Proteomes" id="UP000322981">
    <property type="component" value="Unassembled WGS sequence"/>
</dbReference>
<evidence type="ECO:0000256" key="1">
    <source>
        <dbReference type="ARBA" id="ARBA00000085"/>
    </source>
</evidence>
<dbReference type="AlphaFoldDB" id="A0A5M8FKV7"/>
<feature type="transmembrane region" description="Helical" evidence="13">
    <location>
        <begin position="47"/>
        <end position="69"/>
    </location>
</feature>
<dbReference type="PRINTS" id="PR00344">
    <property type="entry name" value="BCTRLSENSOR"/>
</dbReference>
<dbReference type="OrthoDB" id="5563233at2"/>
<keyword evidence="13" id="KW-0472">Membrane</keyword>
<gene>
    <name evidence="16" type="ORF">F2Q65_11640</name>
</gene>
<dbReference type="InterPro" id="IPR004358">
    <property type="entry name" value="Sig_transdc_His_kin-like_C"/>
</dbReference>
<protein>
    <recommendedName>
        <fullName evidence="10">Sensory/regulatory protein RpfC</fullName>
        <ecNumber evidence="2">2.7.13.3</ecNumber>
    </recommendedName>
</protein>
<evidence type="ECO:0000256" key="11">
    <source>
        <dbReference type="PROSITE-ProRule" id="PRU00169"/>
    </source>
</evidence>
<evidence type="ECO:0000256" key="10">
    <source>
        <dbReference type="ARBA" id="ARBA00068150"/>
    </source>
</evidence>
<evidence type="ECO:0000256" key="13">
    <source>
        <dbReference type="SAM" id="Phobius"/>
    </source>
</evidence>
<dbReference type="SUPFAM" id="SSF55874">
    <property type="entry name" value="ATPase domain of HSP90 chaperone/DNA topoisomerase II/histidine kinase"/>
    <property type="match status" value="1"/>
</dbReference>
<name>A0A5M8FKV7_9GAMM</name>
<feature type="domain" description="Response regulatory" evidence="15">
    <location>
        <begin position="756"/>
        <end position="870"/>
    </location>
</feature>
<evidence type="ECO:0000256" key="9">
    <source>
        <dbReference type="ARBA" id="ARBA00064003"/>
    </source>
</evidence>
<dbReference type="Pfam" id="PF00072">
    <property type="entry name" value="Response_reg"/>
    <property type="match status" value="1"/>
</dbReference>
<evidence type="ECO:0000259" key="15">
    <source>
        <dbReference type="PROSITE" id="PS50110"/>
    </source>
</evidence>
<keyword evidence="7" id="KW-0067">ATP-binding</keyword>
<dbReference type="Gene3D" id="3.30.565.10">
    <property type="entry name" value="Histidine kinase-like ATPase, C-terminal domain"/>
    <property type="match status" value="1"/>
</dbReference>
<keyword evidence="13" id="KW-1133">Transmembrane helix</keyword>
<dbReference type="InterPro" id="IPR001789">
    <property type="entry name" value="Sig_transdc_resp-reg_receiver"/>
</dbReference>
<dbReference type="PANTHER" id="PTHR45339:SF1">
    <property type="entry name" value="HYBRID SIGNAL TRANSDUCTION HISTIDINE KINASE J"/>
    <property type="match status" value="1"/>
</dbReference>
<keyword evidence="4" id="KW-0808">Transferase</keyword>
<dbReference type="Pfam" id="PF02518">
    <property type="entry name" value="HATPase_c"/>
    <property type="match status" value="1"/>
</dbReference>
<comment type="catalytic activity">
    <reaction evidence="1">
        <text>ATP + protein L-histidine = ADP + protein N-phospho-L-histidine.</text>
        <dbReference type="EC" id="2.7.13.3"/>
    </reaction>
</comment>
<keyword evidence="8" id="KW-0902">Two-component regulatory system</keyword>
<evidence type="ECO:0000256" key="12">
    <source>
        <dbReference type="SAM" id="MobiDB-lite"/>
    </source>
</evidence>
<reference evidence="16 17" key="1">
    <citation type="submission" date="2019-09" db="EMBL/GenBank/DDBJ databases">
        <title>Whole-genome sequence of the purple sulfur bacterium Thiohalocapsa marina DSM 19078.</title>
        <authorList>
            <person name="Kyndt J.A."/>
            <person name="Meyer T.E."/>
        </authorList>
    </citation>
    <scope>NUCLEOTIDE SEQUENCE [LARGE SCALE GENOMIC DNA]</scope>
    <source>
        <strain evidence="16 17">DSM 19078</strain>
    </source>
</reference>
<dbReference type="CDD" id="cd16922">
    <property type="entry name" value="HATPase_EvgS-ArcB-TorS-like"/>
    <property type="match status" value="1"/>
</dbReference>
<evidence type="ECO:0000256" key="8">
    <source>
        <dbReference type="ARBA" id="ARBA00023012"/>
    </source>
</evidence>
<dbReference type="PROSITE" id="PS50110">
    <property type="entry name" value="RESPONSE_REGULATORY"/>
    <property type="match status" value="1"/>
</dbReference>
<evidence type="ECO:0000256" key="7">
    <source>
        <dbReference type="ARBA" id="ARBA00022840"/>
    </source>
</evidence>
<dbReference type="SMART" id="SM00387">
    <property type="entry name" value="HATPase_c"/>
    <property type="match status" value="1"/>
</dbReference>
<dbReference type="CDD" id="cd17546">
    <property type="entry name" value="REC_hyHK_CKI1_RcsC-like"/>
    <property type="match status" value="1"/>
</dbReference>